<organism evidence="1 2">
    <name type="scientific">Cyclobacterium amurskyense</name>
    <dbReference type="NCBI Taxonomy" id="320787"/>
    <lineage>
        <taxon>Bacteria</taxon>
        <taxon>Pseudomonadati</taxon>
        <taxon>Bacteroidota</taxon>
        <taxon>Cytophagia</taxon>
        <taxon>Cytophagales</taxon>
        <taxon>Cyclobacteriaceae</taxon>
        <taxon>Cyclobacterium</taxon>
    </lineage>
</organism>
<dbReference type="InterPro" id="IPR012669">
    <property type="entry name" value="Pectate_lyase"/>
</dbReference>
<dbReference type="Gene3D" id="1.50.10.20">
    <property type="match status" value="1"/>
</dbReference>
<accession>A0A0H4PGT4</accession>
<dbReference type="NCBIfam" id="TIGR02474">
    <property type="entry name" value="pec_lyase"/>
    <property type="match status" value="1"/>
</dbReference>
<gene>
    <name evidence="1" type="ORF">CA2015_2853</name>
</gene>
<dbReference type="SUPFAM" id="SSF81853">
    <property type="entry name" value="Family 10 polysaccharide lyase"/>
    <property type="match status" value="1"/>
</dbReference>
<dbReference type="EMBL" id="CP012040">
    <property type="protein sequence ID" value="AKP52260.1"/>
    <property type="molecule type" value="Genomic_DNA"/>
</dbReference>
<dbReference type="STRING" id="320787.CA2015_2853"/>
<sequence length="374" mass="42443">MKNRIALSKTIGLIGLIAVFAIGSAMGQKDSKDFQDMRWKDVAVKMPEAWYASNEAKLVAENVLLTQKAIGGWEKNKPYHHPMDAGKKAAYLKTKDEIGATFDNDATITELRFLANVYSKTKDERYKQAFEKGINYILKAQYDNGGWPQFYPVRKGSVAYSGHITFNDDAMVNIMRFLKELLSDDPAFQSMQLSDSKKAKIQEAYDKGIACFLNTQIVVKGEPTAWCAQHDSVTLAPAKARSYELPSFSGSESVGIVLMLMEIENPSNEVKASINGAVKWFEDHSVGRLRVDTQTMPDGSKDRIVVEDKNAPLHWGRFYDLETEKIYFCDRDGIKKDSITEIGHERRNGYSWYTRAPEQMLEKYPEWKKRNGIN</sequence>
<dbReference type="OrthoDB" id="9804686at2"/>
<dbReference type="RefSeq" id="WP_048642499.1">
    <property type="nucleotide sequence ID" value="NZ_CAXBGM010000022.1"/>
</dbReference>
<dbReference type="GO" id="GO:0016829">
    <property type="term" value="F:lyase activity"/>
    <property type="evidence" value="ECO:0007669"/>
    <property type="project" value="UniProtKB-KW"/>
</dbReference>
<proteinExistence type="predicted"/>
<evidence type="ECO:0000313" key="2">
    <source>
        <dbReference type="Proteomes" id="UP000036520"/>
    </source>
</evidence>
<name>A0A0H4PGT4_9BACT</name>
<dbReference type="Pfam" id="PF09492">
    <property type="entry name" value="Pec_lyase"/>
    <property type="match status" value="1"/>
</dbReference>
<keyword evidence="2" id="KW-1185">Reference proteome</keyword>
<dbReference type="PATRIC" id="fig|320787.5.peg.3121"/>
<dbReference type="Proteomes" id="UP000036520">
    <property type="component" value="Chromosome"/>
</dbReference>
<protein>
    <submittedName>
        <fullName evidence="1">Pectate lyase</fullName>
    </submittedName>
</protein>
<keyword evidence="1" id="KW-0456">Lyase</keyword>
<dbReference type="KEGG" id="camu:CA2015_2853"/>
<reference evidence="1 2" key="1">
    <citation type="submission" date="2015-07" db="EMBL/GenBank/DDBJ databases">
        <authorList>
            <person name="Kim K.M."/>
        </authorList>
    </citation>
    <scope>NUCLEOTIDE SEQUENCE [LARGE SCALE GENOMIC DNA]</scope>
    <source>
        <strain evidence="1 2">KCTC 12363</strain>
    </source>
</reference>
<dbReference type="AlphaFoldDB" id="A0A0H4PGT4"/>
<evidence type="ECO:0000313" key="1">
    <source>
        <dbReference type="EMBL" id="AKP52260.1"/>
    </source>
</evidence>